<dbReference type="EMBL" id="CM037156">
    <property type="protein sequence ID" value="KAH7837186.1"/>
    <property type="molecule type" value="Genomic_DNA"/>
</dbReference>
<evidence type="ECO:0000313" key="1">
    <source>
        <dbReference type="EMBL" id="KAH7837186.1"/>
    </source>
</evidence>
<sequence>MEGEEPTIDCLSNPSFSIDSEKNKLTAGKGVAVACGDGRGVAGDVLQRFQNSLTVKVELITAAYIYFRPKPSALDRKPGTPLESRLLGSGHELKHPCALFSSGLGNVELPRKLKKSERKPWVTSINQLKRRARLEKQERKVVQEVTLKPPENGLLVKGLVPVAHEVFAARAVLLSCVSRIATNVPIHVCSLCGEVHVGHPPHKIKTCNVVGSPTNKEHSWERGAVEHVMPLVESFHLYDRLGRAVSHNERLQVDRIPAILELCIQAGVDIPEYPTRRREFPIYRVAGKIFDFERRFPKDDSSCAEINSYGFWERTQKSSEDGKSFKLPYDDDNNIQGHAVRGLAAWEKMRSGALKLMEKYAVQTCGYCSEVQVGPKGHRVRQCQEYKHQMRDGQHAWQEATVDDLVPPVYVWHVRDLRDGGVLIDRLKRYYGKVPAVVELFAQAGARVGENYVGLMREDVALPELDEEKLVV</sequence>
<keyword evidence="2" id="KW-1185">Reference proteome</keyword>
<gene>
    <name evidence="1" type="ORF">Vadar_010772</name>
</gene>
<accession>A0ACB7X8X0</accession>
<comment type="caution">
    <text evidence="1">The sequence shown here is derived from an EMBL/GenBank/DDBJ whole genome shotgun (WGS) entry which is preliminary data.</text>
</comment>
<name>A0ACB7X8X0_9ERIC</name>
<evidence type="ECO:0000313" key="2">
    <source>
        <dbReference type="Proteomes" id="UP000828048"/>
    </source>
</evidence>
<organism evidence="1 2">
    <name type="scientific">Vaccinium darrowii</name>
    <dbReference type="NCBI Taxonomy" id="229202"/>
    <lineage>
        <taxon>Eukaryota</taxon>
        <taxon>Viridiplantae</taxon>
        <taxon>Streptophyta</taxon>
        <taxon>Embryophyta</taxon>
        <taxon>Tracheophyta</taxon>
        <taxon>Spermatophyta</taxon>
        <taxon>Magnoliopsida</taxon>
        <taxon>eudicotyledons</taxon>
        <taxon>Gunneridae</taxon>
        <taxon>Pentapetalae</taxon>
        <taxon>asterids</taxon>
        <taxon>Ericales</taxon>
        <taxon>Ericaceae</taxon>
        <taxon>Vaccinioideae</taxon>
        <taxon>Vaccinieae</taxon>
        <taxon>Vaccinium</taxon>
    </lineage>
</organism>
<protein>
    <submittedName>
        <fullName evidence="1">Uncharacterized protein</fullName>
    </submittedName>
</protein>
<dbReference type="Proteomes" id="UP000828048">
    <property type="component" value="Chromosome 6"/>
</dbReference>
<reference evidence="1 2" key="1">
    <citation type="journal article" date="2021" name="Hortic Res">
        <title>High-quality reference genome and annotation aids understanding of berry development for evergreen blueberry (Vaccinium darrowii).</title>
        <authorList>
            <person name="Yu J."/>
            <person name="Hulse-Kemp A.M."/>
            <person name="Babiker E."/>
            <person name="Staton M."/>
        </authorList>
    </citation>
    <scope>NUCLEOTIDE SEQUENCE [LARGE SCALE GENOMIC DNA]</scope>
    <source>
        <strain evidence="2">cv. NJ 8807/NJ 8810</strain>
        <tissue evidence="1">Young leaf</tissue>
    </source>
</reference>
<proteinExistence type="predicted"/>